<feature type="region of interest" description="Disordered" evidence="1">
    <location>
        <begin position="1"/>
        <end position="34"/>
    </location>
</feature>
<comment type="caution">
    <text evidence="2">The sequence shown here is derived from an EMBL/GenBank/DDBJ whole genome shotgun (WGS) entry which is preliminary data.</text>
</comment>
<accession>A0A8J4DEZ4</accession>
<protein>
    <submittedName>
        <fullName evidence="2">Uncharacterized protein</fullName>
    </submittedName>
</protein>
<gene>
    <name evidence="2" type="ORF">Pth03_78020</name>
</gene>
<reference evidence="2" key="1">
    <citation type="submission" date="2021-01" db="EMBL/GenBank/DDBJ databases">
        <title>Whole genome shotgun sequence of Planotetraspora thailandica NBRC 104271.</title>
        <authorList>
            <person name="Komaki H."/>
            <person name="Tamura T."/>
        </authorList>
    </citation>
    <scope>NUCLEOTIDE SEQUENCE</scope>
    <source>
        <strain evidence="2">NBRC 104271</strain>
    </source>
</reference>
<proteinExistence type="predicted"/>
<sequence length="52" mass="5686">MPKGQPTERRKTVTTVTHVKPHSNWGPGKEPQSVRDAYDAQLKAQGKSGGDK</sequence>
<dbReference type="RefSeq" id="WP_203949474.1">
    <property type="nucleotide sequence ID" value="NZ_BOOR01000085.1"/>
</dbReference>
<keyword evidence="3" id="KW-1185">Reference proteome</keyword>
<evidence type="ECO:0000313" key="3">
    <source>
        <dbReference type="Proteomes" id="UP000605992"/>
    </source>
</evidence>
<dbReference type="AlphaFoldDB" id="A0A8J4DEZ4"/>
<feature type="compositionally biased region" description="Basic and acidic residues" evidence="1">
    <location>
        <begin position="1"/>
        <end position="11"/>
    </location>
</feature>
<name>A0A8J4DEZ4_9ACTN</name>
<evidence type="ECO:0000256" key="1">
    <source>
        <dbReference type="SAM" id="MobiDB-lite"/>
    </source>
</evidence>
<dbReference type="EMBL" id="BOOR01000085">
    <property type="protein sequence ID" value="GII59413.1"/>
    <property type="molecule type" value="Genomic_DNA"/>
</dbReference>
<organism evidence="2 3">
    <name type="scientific">Planotetraspora thailandica</name>
    <dbReference type="NCBI Taxonomy" id="487172"/>
    <lineage>
        <taxon>Bacteria</taxon>
        <taxon>Bacillati</taxon>
        <taxon>Actinomycetota</taxon>
        <taxon>Actinomycetes</taxon>
        <taxon>Streptosporangiales</taxon>
        <taxon>Streptosporangiaceae</taxon>
        <taxon>Planotetraspora</taxon>
    </lineage>
</organism>
<evidence type="ECO:0000313" key="2">
    <source>
        <dbReference type="EMBL" id="GII59413.1"/>
    </source>
</evidence>
<dbReference type="Proteomes" id="UP000605992">
    <property type="component" value="Unassembled WGS sequence"/>
</dbReference>